<protein>
    <recommendedName>
        <fullName evidence="4">Myb-like domain-containing protein</fullName>
    </recommendedName>
</protein>
<dbReference type="SUPFAM" id="SSF46689">
    <property type="entry name" value="Homeodomain-like"/>
    <property type="match status" value="1"/>
</dbReference>
<evidence type="ECO:0000313" key="3">
    <source>
        <dbReference type="Proteomes" id="UP000241690"/>
    </source>
</evidence>
<feature type="compositionally biased region" description="Basic and acidic residues" evidence="1">
    <location>
        <begin position="72"/>
        <end position="87"/>
    </location>
</feature>
<dbReference type="InterPro" id="IPR001005">
    <property type="entry name" value="SANT/Myb"/>
</dbReference>
<feature type="compositionally biased region" description="Basic and acidic residues" evidence="1">
    <location>
        <begin position="1"/>
        <end position="18"/>
    </location>
</feature>
<sequence>MNSPVSEKEALPLQDKPENLTGQDGTSSPISESTDSNLQDESDDSSEPIWVRRALAAGRTPLPSSRPPIKTLELHIADSDRTIRESSYDSQETVVEQPPAQEQKQTAKGKVRSPSNNGSLNAKKSNARSKKQNARAFVTMEPIICHRIQRKKWKPSEIESLIRMREDKMSWVLIAEAFSNRTVASVRQTFFKYKPQSHGMESGEN</sequence>
<dbReference type="InterPro" id="IPR009057">
    <property type="entry name" value="Homeodomain-like_sf"/>
</dbReference>
<dbReference type="Proteomes" id="UP000241690">
    <property type="component" value="Unassembled WGS sequence"/>
</dbReference>
<feature type="compositionally biased region" description="Polar residues" evidence="1">
    <location>
        <begin position="88"/>
        <end position="106"/>
    </location>
</feature>
<dbReference type="EMBL" id="KZ679687">
    <property type="protein sequence ID" value="PTB50864.1"/>
    <property type="molecule type" value="Genomic_DNA"/>
</dbReference>
<organism evidence="2 3">
    <name type="scientific">Trichoderma harzianum CBS 226.95</name>
    <dbReference type="NCBI Taxonomy" id="983964"/>
    <lineage>
        <taxon>Eukaryota</taxon>
        <taxon>Fungi</taxon>
        <taxon>Dikarya</taxon>
        <taxon>Ascomycota</taxon>
        <taxon>Pezizomycotina</taxon>
        <taxon>Sordariomycetes</taxon>
        <taxon>Hypocreomycetidae</taxon>
        <taxon>Hypocreales</taxon>
        <taxon>Hypocreaceae</taxon>
        <taxon>Trichoderma</taxon>
    </lineage>
</organism>
<evidence type="ECO:0000256" key="1">
    <source>
        <dbReference type="SAM" id="MobiDB-lite"/>
    </source>
</evidence>
<accession>A0A2T4A1C3</accession>
<dbReference type="RefSeq" id="XP_024770541.1">
    <property type="nucleotide sequence ID" value="XM_024921080.1"/>
</dbReference>
<dbReference type="AlphaFoldDB" id="A0A2T4A1C3"/>
<evidence type="ECO:0000313" key="2">
    <source>
        <dbReference type="EMBL" id="PTB50864.1"/>
    </source>
</evidence>
<feature type="compositionally biased region" description="Polar residues" evidence="1">
    <location>
        <begin position="20"/>
        <end position="37"/>
    </location>
</feature>
<evidence type="ECO:0008006" key="4">
    <source>
        <dbReference type="Google" id="ProtNLM"/>
    </source>
</evidence>
<dbReference type="GeneID" id="36629655"/>
<name>A0A2T4A1C3_TRIHA</name>
<feature type="compositionally biased region" description="Polar residues" evidence="1">
    <location>
        <begin position="113"/>
        <end position="124"/>
    </location>
</feature>
<feature type="region of interest" description="Disordered" evidence="1">
    <location>
        <begin position="1"/>
        <end position="133"/>
    </location>
</feature>
<keyword evidence="3" id="KW-1185">Reference proteome</keyword>
<proteinExistence type="predicted"/>
<dbReference type="CDD" id="cd00167">
    <property type="entry name" value="SANT"/>
    <property type="match status" value="1"/>
</dbReference>
<gene>
    <name evidence="2" type="ORF">M431DRAFT_540795</name>
</gene>
<reference evidence="2 3" key="1">
    <citation type="submission" date="2016-07" db="EMBL/GenBank/DDBJ databases">
        <title>Multiple horizontal gene transfer events from other fungi enriched the ability of initially mycotrophic Trichoderma (Ascomycota) to feed on dead plant biomass.</title>
        <authorList>
            <consortium name="DOE Joint Genome Institute"/>
            <person name="Aerts A."/>
            <person name="Atanasova L."/>
            <person name="Chenthamara K."/>
            <person name="Zhang J."/>
            <person name="Grujic M."/>
            <person name="Henrissat B."/>
            <person name="Kuo A."/>
            <person name="Salamov A."/>
            <person name="Lipzen A."/>
            <person name="Labutti K."/>
            <person name="Barry K."/>
            <person name="Miao Y."/>
            <person name="Rahimi M.J."/>
            <person name="Shen Q."/>
            <person name="Grigoriev I.V."/>
            <person name="Kubicek C.P."/>
            <person name="Druzhinina I.S."/>
        </authorList>
    </citation>
    <scope>NUCLEOTIDE SEQUENCE [LARGE SCALE GENOMIC DNA]</scope>
    <source>
        <strain evidence="2 3">CBS 226.95</strain>
    </source>
</reference>